<sequence>MGFQAVSVNYWAVMPILIVFGGALLGVLVEAFAARSVRHSIQLSISVVALVAALVVLVMKSRHDQGTTLGGAVVIDGPALFQMGSVLVLGLLSVMLMAEKFSSAGADAFTPMGAAVPGSDLERTATNAGWGTGEVFPLALFSIAGMMIFPAANDLLTMFVALEVVSLPLYILTGLARRKRLLSQEAALKYFLLGSFSSAFFLFGSALIYGYAGSIHFGEVSQAISAGQTQFDGLLLPGIVFVLVGLLFKVGAVPFHAWTPDVYQGAPSAVTGFMAACTKLAAFGAILRLVYVGIEANRLDWRLGVMAVAALTMVVGSVLSVAQTDMKRLLAYSSIAHAGFILTGVLAFDKAGVSGVMFYALAYGLATIAAFGIIAMVRQADDGAEATSVRQWDGLGKSHPVVAGIFALLLLTFAGIPLTSGFTAKFAAFAPAVATGGKGGVLLVIIGVLCSAITAYVYVKLIVRMYFEEGKGDVVAWTPSVVATIALAAAVIASIGLGVMPGPVLDLAGQASQFIR</sequence>
<accession>A0A077MFP7</accession>
<dbReference type="NCBIfam" id="TIGR01770">
    <property type="entry name" value="NDH_I_N"/>
    <property type="match status" value="1"/>
</dbReference>
<proteinExistence type="inferred from homology"/>
<evidence type="ECO:0000256" key="6">
    <source>
        <dbReference type="RuleBase" id="RU000320"/>
    </source>
</evidence>
<dbReference type="STRING" id="1193518.BN13_90024"/>
<feature type="transmembrane region" description="Helical" evidence="5">
    <location>
        <begin position="270"/>
        <end position="291"/>
    </location>
</feature>
<dbReference type="InterPro" id="IPR001750">
    <property type="entry name" value="ND/Mrp_TM"/>
</dbReference>
<keyword evidence="8" id="KW-0560">Oxidoreductase</keyword>
<feature type="transmembrane region" description="Helical" evidence="5">
    <location>
        <begin position="188"/>
        <end position="212"/>
    </location>
</feature>
<dbReference type="GO" id="GO:0048038">
    <property type="term" value="F:quinone binding"/>
    <property type="evidence" value="ECO:0007669"/>
    <property type="project" value="UniProtKB-KW"/>
</dbReference>
<dbReference type="GO" id="GO:0005886">
    <property type="term" value="C:plasma membrane"/>
    <property type="evidence" value="ECO:0007669"/>
    <property type="project" value="UniProtKB-SubCell"/>
</dbReference>
<evidence type="ECO:0000256" key="5">
    <source>
        <dbReference type="HAMAP-Rule" id="MF_00445"/>
    </source>
</evidence>
<keyword evidence="9" id="KW-1185">Reference proteome</keyword>
<keyword evidence="5" id="KW-0813">Transport</keyword>
<comment type="subcellular location">
    <subcellularLocation>
        <location evidence="5">Cell membrane</location>
        <topology evidence="5">Multi-pass membrane protein</topology>
    </subcellularLocation>
    <subcellularLocation>
        <location evidence="1">Endomembrane system</location>
        <topology evidence="1">Multi-pass membrane protein</topology>
    </subcellularLocation>
    <subcellularLocation>
        <location evidence="6">Membrane</location>
        <topology evidence="6">Multi-pass membrane protein</topology>
    </subcellularLocation>
</comment>
<feature type="transmembrane region" description="Helical" evidence="5">
    <location>
        <begin position="79"/>
        <end position="98"/>
    </location>
</feature>
<feature type="transmembrane region" description="Helical" evidence="5">
    <location>
        <begin position="360"/>
        <end position="380"/>
    </location>
</feature>
<keyword evidence="5" id="KW-0874">Quinone</keyword>
<protein>
    <recommendedName>
        <fullName evidence="5">NADH-quinone oxidoreductase subunit N</fullName>
        <ecNumber evidence="5">7.1.1.-</ecNumber>
    </recommendedName>
    <alternativeName>
        <fullName evidence="5">NADH dehydrogenase I subunit N</fullName>
    </alternativeName>
    <alternativeName>
        <fullName evidence="5">NDH-1 subunit N</fullName>
    </alternativeName>
</protein>
<feature type="transmembrane region" description="Helical" evidence="5">
    <location>
        <begin position="234"/>
        <end position="258"/>
    </location>
</feature>
<evidence type="ECO:0000256" key="3">
    <source>
        <dbReference type="ARBA" id="ARBA00022989"/>
    </source>
</evidence>
<evidence type="ECO:0000256" key="1">
    <source>
        <dbReference type="ARBA" id="ARBA00004127"/>
    </source>
</evidence>
<comment type="subunit">
    <text evidence="5">NDH-1 is composed of 14 different subunits. Subunits NuoA, H, J, K, L, M, N constitute the membrane sector of the complex.</text>
</comment>
<comment type="similarity">
    <text evidence="5">Belongs to the complex I subunit 2 family.</text>
</comment>
<evidence type="ECO:0000259" key="7">
    <source>
        <dbReference type="Pfam" id="PF00361"/>
    </source>
</evidence>
<keyword evidence="2 5" id="KW-0812">Transmembrane</keyword>
<keyword evidence="5" id="KW-0520">NAD</keyword>
<keyword evidence="5" id="KW-1278">Translocase</keyword>
<comment type="caution">
    <text evidence="8">The sequence shown here is derived from an EMBL/GenBank/DDBJ whole genome shotgun (WGS) entry which is preliminary data.</text>
</comment>
<comment type="function">
    <text evidence="5">NDH-1 shuttles electrons from NADH, via FMN and iron-sulfur (Fe-S) centers, to quinones in the respiratory chain. The immediate electron acceptor for the enzyme in this species is believed to be a menaquinone. Couples the redox reaction to proton translocation (for every two electrons transferred, four hydrogen ions are translocated across the cytoplasmic membrane), and thus conserves the redox energy in a proton gradient.</text>
</comment>
<feature type="transmembrane region" description="Helical" evidence="5">
    <location>
        <begin position="12"/>
        <end position="34"/>
    </location>
</feature>
<dbReference type="OrthoDB" id="9811718at2"/>
<dbReference type="GO" id="GO:0050136">
    <property type="term" value="F:NADH dehydrogenase (quinone) (non-electrogenic) activity"/>
    <property type="evidence" value="ECO:0007669"/>
    <property type="project" value="UniProtKB-UniRule"/>
</dbReference>
<dbReference type="Pfam" id="PF00361">
    <property type="entry name" value="Proton_antipo_M"/>
    <property type="match status" value="1"/>
</dbReference>
<feature type="transmembrane region" description="Helical" evidence="5">
    <location>
        <begin position="41"/>
        <end position="59"/>
    </location>
</feature>
<name>A0A077MFP7_9MICO</name>
<organism evidence="8 9">
    <name type="scientific">Nostocoides jenkinsii Ben 74</name>
    <dbReference type="NCBI Taxonomy" id="1193518"/>
    <lineage>
        <taxon>Bacteria</taxon>
        <taxon>Bacillati</taxon>
        <taxon>Actinomycetota</taxon>
        <taxon>Actinomycetes</taxon>
        <taxon>Micrococcales</taxon>
        <taxon>Intrasporangiaceae</taxon>
        <taxon>Nostocoides</taxon>
    </lineage>
</organism>
<evidence type="ECO:0000313" key="8">
    <source>
        <dbReference type="EMBL" id="CCI54940.1"/>
    </source>
</evidence>
<dbReference type="GO" id="GO:0042773">
    <property type="term" value="P:ATP synthesis coupled electron transport"/>
    <property type="evidence" value="ECO:0007669"/>
    <property type="project" value="InterPro"/>
</dbReference>
<keyword evidence="5" id="KW-1003">Cell membrane</keyword>
<dbReference type="EMBL" id="CAJC01000205">
    <property type="protein sequence ID" value="CCI54940.1"/>
    <property type="molecule type" value="Genomic_DNA"/>
</dbReference>
<keyword evidence="4 5" id="KW-0472">Membrane</keyword>
<dbReference type="GO" id="GO:0008137">
    <property type="term" value="F:NADH dehydrogenase (ubiquinone) activity"/>
    <property type="evidence" value="ECO:0007669"/>
    <property type="project" value="InterPro"/>
</dbReference>
<dbReference type="PANTHER" id="PTHR22773">
    <property type="entry name" value="NADH DEHYDROGENASE"/>
    <property type="match status" value="1"/>
</dbReference>
<feature type="domain" description="NADH:quinone oxidoreductase/Mrp antiporter transmembrane" evidence="7">
    <location>
        <begin position="152"/>
        <end position="449"/>
    </location>
</feature>
<feature type="transmembrane region" description="Helical" evidence="5">
    <location>
        <begin position="303"/>
        <end position="322"/>
    </location>
</feature>
<dbReference type="NCBIfam" id="NF004441">
    <property type="entry name" value="PRK05777.1-4"/>
    <property type="match status" value="1"/>
</dbReference>
<dbReference type="InterPro" id="IPR010096">
    <property type="entry name" value="NADH-Q_OxRdtase_suN/2"/>
</dbReference>
<dbReference type="GO" id="GO:0012505">
    <property type="term" value="C:endomembrane system"/>
    <property type="evidence" value="ECO:0007669"/>
    <property type="project" value="UniProtKB-SubCell"/>
</dbReference>
<evidence type="ECO:0000256" key="2">
    <source>
        <dbReference type="ARBA" id="ARBA00022692"/>
    </source>
</evidence>
<feature type="transmembrane region" description="Helical" evidence="5">
    <location>
        <begin position="440"/>
        <end position="462"/>
    </location>
</feature>
<dbReference type="HAMAP" id="MF_00445">
    <property type="entry name" value="NDH1_NuoN_1"/>
    <property type="match status" value="1"/>
</dbReference>
<evidence type="ECO:0000256" key="4">
    <source>
        <dbReference type="ARBA" id="ARBA00023136"/>
    </source>
</evidence>
<dbReference type="AlphaFoldDB" id="A0A077MFP7"/>
<feature type="transmembrane region" description="Helical" evidence="5">
    <location>
        <begin position="474"/>
        <end position="497"/>
    </location>
</feature>
<feature type="transmembrane region" description="Helical" evidence="5">
    <location>
        <begin position="329"/>
        <end position="348"/>
    </location>
</feature>
<gene>
    <name evidence="5 8" type="primary">nuoN</name>
    <name evidence="8" type="ORF">BN13_90024</name>
</gene>
<comment type="catalytic activity">
    <reaction evidence="5">
        <text>a quinone + NADH + 5 H(+)(in) = a quinol + NAD(+) + 4 H(+)(out)</text>
        <dbReference type="Rhea" id="RHEA:57888"/>
        <dbReference type="ChEBI" id="CHEBI:15378"/>
        <dbReference type="ChEBI" id="CHEBI:24646"/>
        <dbReference type="ChEBI" id="CHEBI:57540"/>
        <dbReference type="ChEBI" id="CHEBI:57945"/>
        <dbReference type="ChEBI" id="CHEBI:132124"/>
    </reaction>
</comment>
<feature type="transmembrane region" description="Helical" evidence="5">
    <location>
        <begin position="401"/>
        <end position="420"/>
    </location>
</feature>
<keyword evidence="3 5" id="KW-1133">Transmembrane helix</keyword>
<evidence type="ECO:0000313" key="9">
    <source>
        <dbReference type="Proteomes" id="UP000035720"/>
    </source>
</evidence>
<dbReference type="EC" id="7.1.1.-" evidence="5"/>
<dbReference type="RefSeq" id="WP_048548796.1">
    <property type="nucleotide sequence ID" value="NZ_HF571038.1"/>
</dbReference>
<reference evidence="8 9" key="1">
    <citation type="journal article" date="2013" name="ISME J.">
        <title>A metabolic model for members of the genus Tetrasphaera involved in enhanced biological phosphorus removal.</title>
        <authorList>
            <person name="Kristiansen R."/>
            <person name="Nguyen H.T.T."/>
            <person name="Saunders A.M."/>
            <person name="Nielsen J.L."/>
            <person name="Wimmer R."/>
            <person name="Le V.Q."/>
            <person name="McIlroy S.J."/>
            <person name="Petrovski S."/>
            <person name="Seviour R.J."/>
            <person name="Calteau A."/>
            <person name="Nielsen K.L."/>
            <person name="Nielsen P.H."/>
        </authorList>
    </citation>
    <scope>NUCLEOTIDE SEQUENCE [LARGE SCALE GENOMIC DNA]</scope>
    <source>
        <strain evidence="8 9">Ben 74</strain>
    </source>
</reference>
<feature type="transmembrane region" description="Helical" evidence="5">
    <location>
        <begin position="128"/>
        <end position="149"/>
    </location>
</feature>
<dbReference type="Proteomes" id="UP000035720">
    <property type="component" value="Unassembled WGS sequence"/>
</dbReference>
<feature type="transmembrane region" description="Helical" evidence="5">
    <location>
        <begin position="155"/>
        <end position="176"/>
    </location>
</feature>